<dbReference type="CDD" id="cd00610">
    <property type="entry name" value="OAT_like"/>
    <property type="match status" value="1"/>
</dbReference>
<dbReference type="InterPro" id="IPR005814">
    <property type="entry name" value="Aminotrans_3"/>
</dbReference>
<keyword evidence="4" id="KW-0032">Aminotransferase</keyword>
<dbReference type="SUPFAM" id="SSF53383">
    <property type="entry name" value="PLP-dependent transferases"/>
    <property type="match status" value="1"/>
</dbReference>
<dbReference type="Proteomes" id="UP001500456">
    <property type="component" value="Unassembled WGS sequence"/>
</dbReference>
<dbReference type="PANTHER" id="PTHR45688:SF13">
    <property type="entry name" value="ALANINE--GLYOXYLATE AMINOTRANSFERASE 2-LIKE"/>
    <property type="match status" value="1"/>
</dbReference>
<dbReference type="RefSeq" id="WP_345568189.1">
    <property type="nucleotide sequence ID" value="NZ_BAAAZX010000021.1"/>
</dbReference>
<gene>
    <name evidence="4" type="ORF">GCM10022232_64590</name>
</gene>
<dbReference type="PROSITE" id="PS00600">
    <property type="entry name" value="AA_TRANSFER_CLASS_3"/>
    <property type="match status" value="1"/>
</dbReference>
<accession>A0ABP7SML2</accession>
<evidence type="ECO:0000313" key="5">
    <source>
        <dbReference type="Proteomes" id="UP001500456"/>
    </source>
</evidence>
<reference evidence="5" key="1">
    <citation type="journal article" date="2019" name="Int. J. Syst. Evol. Microbiol.">
        <title>The Global Catalogue of Microorganisms (GCM) 10K type strain sequencing project: providing services to taxonomists for standard genome sequencing and annotation.</title>
        <authorList>
            <consortium name="The Broad Institute Genomics Platform"/>
            <consortium name="The Broad Institute Genome Sequencing Center for Infectious Disease"/>
            <person name="Wu L."/>
            <person name="Ma J."/>
        </authorList>
    </citation>
    <scope>NUCLEOTIDE SEQUENCE [LARGE SCALE GENOMIC DNA]</scope>
    <source>
        <strain evidence="5">JCM 16924</strain>
    </source>
</reference>
<evidence type="ECO:0000313" key="4">
    <source>
        <dbReference type="EMBL" id="GAA4013413.1"/>
    </source>
</evidence>
<evidence type="ECO:0000256" key="2">
    <source>
        <dbReference type="ARBA" id="ARBA00022898"/>
    </source>
</evidence>
<evidence type="ECO:0000256" key="3">
    <source>
        <dbReference type="RuleBase" id="RU003560"/>
    </source>
</evidence>
<name>A0ABP7SML2_9ACTN</name>
<protein>
    <submittedName>
        <fullName evidence="4">Aspartate aminotransferase family protein</fullName>
    </submittedName>
</protein>
<proteinExistence type="inferred from homology"/>
<keyword evidence="2 3" id="KW-0663">Pyridoxal phosphate</keyword>
<comment type="caution">
    <text evidence="4">The sequence shown here is derived from an EMBL/GenBank/DDBJ whole genome shotgun (WGS) entry which is preliminary data.</text>
</comment>
<dbReference type="Gene3D" id="3.90.1150.10">
    <property type="entry name" value="Aspartate Aminotransferase, domain 1"/>
    <property type="match status" value="1"/>
</dbReference>
<dbReference type="InterPro" id="IPR015421">
    <property type="entry name" value="PyrdxlP-dep_Trfase_major"/>
</dbReference>
<keyword evidence="4" id="KW-0808">Transferase</keyword>
<organism evidence="4 5">
    <name type="scientific">Streptomyces plumbiresistens</name>
    <dbReference type="NCBI Taxonomy" id="511811"/>
    <lineage>
        <taxon>Bacteria</taxon>
        <taxon>Bacillati</taxon>
        <taxon>Actinomycetota</taxon>
        <taxon>Actinomycetes</taxon>
        <taxon>Kitasatosporales</taxon>
        <taxon>Streptomycetaceae</taxon>
        <taxon>Streptomyces</taxon>
    </lineage>
</organism>
<dbReference type="InterPro" id="IPR015424">
    <property type="entry name" value="PyrdxlP-dep_Trfase"/>
</dbReference>
<dbReference type="InterPro" id="IPR049704">
    <property type="entry name" value="Aminotrans_3_PPA_site"/>
</dbReference>
<sequence>MSAPPAYTAEPPGDLAARRDRVLSASYRLFYSDPVHLVRGEGVWLYDADNRRYLDAYNNVPSVGHGNPRVVEAMTQQARRLNAHTRYLSDELVAYAERLLSFFDPSLDRVILTCTGSEANDLAYRMARVFTGGTGAIVTANAYHGVTGEIAAISPSLSLDIASSARAVPAPDPRLGDEAGAQFARDVRAAAEDLIASGHRPAMLLLDTVLSSDGIRPDPIGMFTPAVEAIRELGGLYVADEVQAGFGRLGAGMWGFDRHGLVPDLVTLGKPMGNGYPLAGIVTRAEIASIFGRRDRYFNTFGGTSVAAAVGSAVLDEIVENGLIASADAVGRQLRTRLRDLAARHPMVGEVRGAGLFVGVDIVDGNGALDRQRAAAVVDGLRESGVLISAAGPEGATLKIRPPLVFGTEHAELLLDHLGPVLTALEHGCDADSGHR</sequence>
<evidence type="ECO:0000256" key="1">
    <source>
        <dbReference type="ARBA" id="ARBA00008954"/>
    </source>
</evidence>
<dbReference type="PIRSF" id="PIRSF000521">
    <property type="entry name" value="Transaminase_4ab_Lys_Orn"/>
    <property type="match status" value="1"/>
</dbReference>
<comment type="similarity">
    <text evidence="1 3">Belongs to the class-III pyridoxal-phosphate-dependent aminotransferase family.</text>
</comment>
<dbReference type="Gene3D" id="3.40.640.10">
    <property type="entry name" value="Type I PLP-dependent aspartate aminotransferase-like (Major domain)"/>
    <property type="match status" value="1"/>
</dbReference>
<dbReference type="InterPro" id="IPR015422">
    <property type="entry name" value="PyrdxlP-dep_Trfase_small"/>
</dbReference>
<keyword evidence="5" id="KW-1185">Reference proteome</keyword>
<dbReference type="GO" id="GO:0008483">
    <property type="term" value="F:transaminase activity"/>
    <property type="evidence" value="ECO:0007669"/>
    <property type="project" value="UniProtKB-KW"/>
</dbReference>
<dbReference type="EMBL" id="BAAAZX010000021">
    <property type="protein sequence ID" value="GAA4013413.1"/>
    <property type="molecule type" value="Genomic_DNA"/>
</dbReference>
<dbReference type="PANTHER" id="PTHR45688">
    <property type="match status" value="1"/>
</dbReference>
<dbReference type="Pfam" id="PF00202">
    <property type="entry name" value="Aminotran_3"/>
    <property type="match status" value="1"/>
</dbReference>